<name>A0A9W9VZ88_9EURO</name>
<dbReference type="GeneID" id="81371246"/>
<organism evidence="2 3">
    <name type="scientific">Penicillium cosmopolitanum</name>
    <dbReference type="NCBI Taxonomy" id="1131564"/>
    <lineage>
        <taxon>Eukaryota</taxon>
        <taxon>Fungi</taxon>
        <taxon>Dikarya</taxon>
        <taxon>Ascomycota</taxon>
        <taxon>Pezizomycotina</taxon>
        <taxon>Eurotiomycetes</taxon>
        <taxon>Eurotiomycetidae</taxon>
        <taxon>Eurotiales</taxon>
        <taxon>Aspergillaceae</taxon>
        <taxon>Penicillium</taxon>
    </lineage>
</organism>
<evidence type="ECO:0000313" key="2">
    <source>
        <dbReference type="EMBL" id="KAJ5392139.1"/>
    </source>
</evidence>
<gene>
    <name evidence="2" type="ORF">N7509_007629</name>
</gene>
<accession>A0A9W9VZ88</accession>
<feature type="compositionally biased region" description="Polar residues" evidence="1">
    <location>
        <begin position="30"/>
        <end position="45"/>
    </location>
</feature>
<dbReference type="Proteomes" id="UP001147747">
    <property type="component" value="Unassembled WGS sequence"/>
</dbReference>
<protein>
    <submittedName>
        <fullName evidence="2">Uncharacterized protein</fullName>
    </submittedName>
</protein>
<dbReference type="OrthoDB" id="10301482at2759"/>
<reference evidence="2" key="2">
    <citation type="journal article" date="2023" name="IMA Fungus">
        <title>Comparative genomic study of the Penicillium genus elucidates a diverse pangenome and 15 lateral gene transfer events.</title>
        <authorList>
            <person name="Petersen C."/>
            <person name="Sorensen T."/>
            <person name="Nielsen M.R."/>
            <person name="Sondergaard T.E."/>
            <person name="Sorensen J.L."/>
            <person name="Fitzpatrick D.A."/>
            <person name="Frisvad J.C."/>
            <person name="Nielsen K.L."/>
        </authorList>
    </citation>
    <scope>NUCLEOTIDE SEQUENCE</scope>
    <source>
        <strain evidence="2">IBT 29677</strain>
    </source>
</reference>
<keyword evidence="3" id="KW-1185">Reference proteome</keyword>
<evidence type="ECO:0000256" key="1">
    <source>
        <dbReference type="SAM" id="MobiDB-lite"/>
    </source>
</evidence>
<dbReference type="AlphaFoldDB" id="A0A9W9VZ88"/>
<sequence length="127" mass="13844">MPGFCRRKERSQTSALDASWILPSDEGKQNDTIPTTSNNALKDTSTTSIDKDIGVEQSIPIITSSDSSNFKEHQEITTDLRQRGFTGANESPSYIASAYRDTGQAALREATFLNVAGRKSGIESISR</sequence>
<dbReference type="EMBL" id="JAPZBU010000008">
    <property type="protein sequence ID" value="KAJ5392139.1"/>
    <property type="molecule type" value="Genomic_DNA"/>
</dbReference>
<feature type="region of interest" description="Disordered" evidence="1">
    <location>
        <begin position="1"/>
        <end position="45"/>
    </location>
</feature>
<evidence type="ECO:0000313" key="3">
    <source>
        <dbReference type="Proteomes" id="UP001147747"/>
    </source>
</evidence>
<dbReference type="RefSeq" id="XP_056487817.1">
    <property type="nucleotide sequence ID" value="XM_056632266.1"/>
</dbReference>
<proteinExistence type="predicted"/>
<reference evidence="2" key="1">
    <citation type="submission" date="2022-12" db="EMBL/GenBank/DDBJ databases">
        <authorList>
            <person name="Petersen C."/>
        </authorList>
    </citation>
    <scope>NUCLEOTIDE SEQUENCE</scope>
    <source>
        <strain evidence="2">IBT 29677</strain>
    </source>
</reference>
<comment type="caution">
    <text evidence="2">The sequence shown here is derived from an EMBL/GenBank/DDBJ whole genome shotgun (WGS) entry which is preliminary data.</text>
</comment>